<evidence type="ECO:0000313" key="2">
    <source>
        <dbReference type="Proteomes" id="UP000023351"/>
    </source>
</evidence>
<dbReference type="Proteomes" id="UP000023351">
    <property type="component" value="Unassembled WGS sequence"/>
</dbReference>
<dbReference type="AlphaFoldDB" id="X8DPP6"/>
<accession>X8DPP6</accession>
<sequence>MNIGKKIAHKAEAAKGSLKELFDRASHNTKLAGYKIKDTFKH</sequence>
<comment type="caution">
    <text evidence="1">The sequence shown here is derived from an EMBL/GenBank/DDBJ whole genome shotgun (WGS) entry which is preliminary data.</text>
</comment>
<dbReference type="EMBL" id="JAOJ01000002">
    <property type="protein sequence ID" value="EUA70041.1"/>
    <property type="molecule type" value="Genomic_DNA"/>
</dbReference>
<name>X8DPP6_9MYCO</name>
<reference evidence="1 2" key="1">
    <citation type="submission" date="2013-12" db="EMBL/GenBank/DDBJ databases">
        <authorList>
            <person name="Zelazny A."/>
            <person name="Olivier K."/>
            <person name="Holland S."/>
            <person name="Lenaerts A."/>
            <person name="Ordway D."/>
            <person name="DeGroote M.A."/>
            <person name="Parker T."/>
            <person name="Sizemore C."/>
            <person name="Tallon L.J."/>
            <person name="Sadzewicz L.K."/>
            <person name="Sengamalay N."/>
            <person name="Fraser C.M."/>
            <person name="Hine E."/>
            <person name="Shefchek K.A."/>
            <person name="Das S.P."/>
            <person name="Tettelin H."/>
        </authorList>
    </citation>
    <scope>NUCLEOTIDE SEQUENCE [LARGE SCALE GENOMIC DNA]</scope>
    <source>
        <strain evidence="1 2">1513</strain>
    </source>
</reference>
<gene>
    <name evidence="1" type="ORF">I540_2618</name>
</gene>
<protein>
    <submittedName>
        <fullName evidence="1">Uncharacterized protein</fullName>
    </submittedName>
</protein>
<dbReference type="PATRIC" id="fig|1299321.3.peg.2537"/>
<evidence type="ECO:0000313" key="1">
    <source>
        <dbReference type="EMBL" id="EUA70041.1"/>
    </source>
</evidence>
<proteinExistence type="predicted"/>
<organism evidence="1 2">
    <name type="scientific">Mycobacteroides abscessus subsp. bolletii 1513</name>
    <dbReference type="NCBI Taxonomy" id="1299321"/>
    <lineage>
        <taxon>Bacteria</taxon>
        <taxon>Bacillati</taxon>
        <taxon>Actinomycetota</taxon>
        <taxon>Actinomycetes</taxon>
        <taxon>Mycobacteriales</taxon>
        <taxon>Mycobacteriaceae</taxon>
        <taxon>Mycobacteroides</taxon>
        <taxon>Mycobacteroides abscessus</taxon>
    </lineage>
</organism>